<gene>
    <name evidence="1" type="ordered locus">Lbys_3272</name>
</gene>
<reference key="1">
    <citation type="submission" date="2010-11" db="EMBL/GenBank/DDBJ databases">
        <title>The complete genome of Leadbetterella byssophila DSM 17132.</title>
        <authorList>
            <consortium name="US DOE Joint Genome Institute (JGI-PGF)"/>
            <person name="Lucas S."/>
            <person name="Copeland A."/>
            <person name="Lapidus A."/>
            <person name="Glavina del Rio T."/>
            <person name="Dalin E."/>
            <person name="Tice H."/>
            <person name="Bruce D."/>
            <person name="Goodwin L."/>
            <person name="Pitluck S."/>
            <person name="Kyrpides N."/>
            <person name="Mavromatis K."/>
            <person name="Ivanova N."/>
            <person name="Teshima H."/>
            <person name="Brettin T."/>
            <person name="Detter J.C."/>
            <person name="Han C."/>
            <person name="Tapia R."/>
            <person name="Land M."/>
            <person name="Hauser L."/>
            <person name="Markowitz V."/>
            <person name="Cheng J.-F."/>
            <person name="Hugenholtz P."/>
            <person name="Woyke T."/>
            <person name="Wu D."/>
            <person name="Tindall B."/>
            <person name="Pomrenke H.G."/>
            <person name="Brambilla E."/>
            <person name="Klenk H.-P."/>
            <person name="Eisen J.A."/>
        </authorList>
    </citation>
    <scope>NUCLEOTIDE SEQUENCE [LARGE SCALE GENOMIC DNA]</scope>
    <source>
        <strain>DSM 17132</strain>
    </source>
</reference>
<reference evidence="1 2" key="2">
    <citation type="journal article" date="2011" name="Stand. Genomic Sci.">
        <title>Complete genome sequence of Leadbetterella byssophila type strain (4M15).</title>
        <authorList>
            <person name="Abt B."/>
            <person name="Teshima H."/>
            <person name="Lucas S."/>
            <person name="Lapidus A."/>
            <person name="Del Rio T.G."/>
            <person name="Nolan M."/>
            <person name="Tice H."/>
            <person name="Cheng J.F."/>
            <person name="Pitluck S."/>
            <person name="Liolios K."/>
            <person name="Pagani I."/>
            <person name="Ivanova N."/>
            <person name="Mavromatis K."/>
            <person name="Pati A."/>
            <person name="Tapia R."/>
            <person name="Han C."/>
            <person name="Goodwin L."/>
            <person name="Chen A."/>
            <person name="Palaniappan K."/>
            <person name="Land M."/>
            <person name="Hauser L."/>
            <person name="Chang Y.J."/>
            <person name="Jeffries C.D."/>
            <person name="Rohde M."/>
            <person name="Goker M."/>
            <person name="Tindall B.J."/>
            <person name="Detter J.C."/>
            <person name="Woyke T."/>
            <person name="Bristow J."/>
            <person name="Eisen J.A."/>
            <person name="Markowitz V."/>
            <person name="Hugenholtz P."/>
            <person name="Klenk H.P."/>
            <person name="Kyrpides N.C."/>
        </authorList>
    </citation>
    <scope>NUCLEOTIDE SEQUENCE [LARGE SCALE GENOMIC DNA]</scope>
    <source>
        <strain evidence="2">DSM 17132 / JCM 16389 / KACC 11308 / NBRC 106382 / 4M15</strain>
    </source>
</reference>
<dbReference type="KEGG" id="lby:Lbys_3272"/>
<dbReference type="AlphaFoldDB" id="E4RWJ2"/>
<accession>E4RWJ2</accession>
<proteinExistence type="predicted"/>
<sequence>MKTLLKNTIWLLLIVLTSCEEEKKEPQKFDLNTADLSQYLLFSKVKYNFGISKNEIRLFDFEPGEKVKTITLSKIGNSNYTVVDNNTLKINSPNILLTFNEKGEVTTTNLVVDDYTYEEFHLIKKAENNQLSGKTFSGTYYIGDGSVLHQSFFYQFDAGSMKLGTNFPKADREGSYTNIGNLAAYNDKIAGLSNDREIMFLHEGKLHVSYHDYRNFKIYYGTFNEQK</sequence>
<dbReference type="RefSeq" id="WP_013409959.1">
    <property type="nucleotide sequence ID" value="NC_014655.1"/>
</dbReference>
<dbReference type="STRING" id="649349.Lbys_3272"/>
<evidence type="ECO:0008006" key="3">
    <source>
        <dbReference type="Google" id="ProtNLM"/>
    </source>
</evidence>
<name>E4RWJ2_LEAB4</name>
<dbReference type="Proteomes" id="UP000007435">
    <property type="component" value="Chromosome"/>
</dbReference>
<evidence type="ECO:0000313" key="2">
    <source>
        <dbReference type="Proteomes" id="UP000007435"/>
    </source>
</evidence>
<organism evidence="1 2">
    <name type="scientific">Leadbetterella byssophila (strain DSM 17132 / JCM 16389 / KACC 11308 / NBRC 106382 / 4M15)</name>
    <dbReference type="NCBI Taxonomy" id="649349"/>
    <lineage>
        <taxon>Bacteria</taxon>
        <taxon>Pseudomonadati</taxon>
        <taxon>Bacteroidota</taxon>
        <taxon>Cytophagia</taxon>
        <taxon>Cytophagales</taxon>
        <taxon>Leadbetterellaceae</taxon>
        <taxon>Leadbetterella</taxon>
    </lineage>
</organism>
<dbReference type="HOGENOM" id="CLU_1218521_0_0_10"/>
<dbReference type="EMBL" id="CP002305">
    <property type="protein sequence ID" value="ADQ18932.1"/>
    <property type="molecule type" value="Genomic_DNA"/>
</dbReference>
<dbReference type="PROSITE" id="PS51257">
    <property type="entry name" value="PROKAR_LIPOPROTEIN"/>
    <property type="match status" value="1"/>
</dbReference>
<evidence type="ECO:0000313" key="1">
    <source>
        <dbReference type="EMBL" id="ADQ18932.1"/>
    </source>
</evidence>
<dbReference type="OrthoDB" id="799303at2"/>
<keyword evidence="2" id="KW-1185">Reference proteome</keyword>
<protein>
    <recommendedName>
        <fullName evidence="3">Lipoprotein</fullName>
    </recommendedName>
</protein>